<evidence type="ECO:0000313" key="5">
    <source>
        <dbReference type="Proteomes" id="UP000308549"/>
    </source>
</evidence>
<evidence type="ECO:0000259" key="2">
    <source>
        <dbReference type="Pfam" id="PF17171"/>
    </source>
</evidence>
<keyword evidence="5" id="KW-1185">Reference proteome</keyword>
<dbReference type="InterPro" id="IPR033468">
    <property type="entry name" value="Metaxin_GST"/>
</dbReference>
<feature type="domain" description="Thioredoxin-like fold" evidence="3">
    <location>
        <begin position="429"/>
        <end position="532"/>
    </location>
</feature>
<dbReference type="Proteomes" id="UP000308549">
    <property type="component" value="Unassembled WGS sequence"/>
</dbReference>
<gene>
    <name evidence="4" type="ORF">B0A50_07948</name>
</gene>
<evidence type="ECO:0000256" key="1">
    <source>
        <dbReference type="SAM" id="MobiDB-lite"/>
    </source>
</evidence>
<feature type="region of interest" description="Disordered" evidence="1">
    <location>
        <begin position="1"/>
        <end position="23"/>
    </location>
</feature>
<dbReference type="Pfam" id="PF10806">
    <property type="entry name" value="SAM35"/>
    <property type="match status" value="1"/>
</dbReference>
<evidence type="ECO:0000259" key="3">
    <source>
        <dbReference type="Pfam" id="PF17172"/>
    </source>
</evidence>
<dbReference type="AlphaFoldDB" id="A0A4U0TKQ5"/>
<organism evidence="4 5">
    <name type="scientific">Salinomyces thailandicus</name>
    <dbReference type="NCBI Taxonomy" id="706561"/>
    <lineage>
        <taxon>Eukaryota</taxon>
        <taxon>Fungi</taxon>
        <taxon>Dikarya</taxon>
        <taxon>Ascomycota</taxon>
        <taxon>Pezizomycotina</taxon>
        <taxon>Dothideomycetes</taxon>
        <taxon>Dothideomycetidae</taxon>
        <taxon>Mycosphaerellales</taxon>
        <taxon>Teratosphaeriaceae</taxon>
        <taxon>Salinomyces</taxon>
    </lineage>
</organism>
<dbReference type="OrthoDB" id="198787at2759"/>
<name>A0A4U0TKQ5_9PEZI</name>
<sequence>MEEDGAQSTDSQTGRAVVDDSHEKPIDQSATTHFAMANTTDAATFFPFQRLQPELRNEIYALYLRAKYGGRITLPCAIPALAQTNRQIRNELLPMLFTDCQVAVRPAMEQYVQYSIFPTRDEDMKSRLQSWLETQRRACRGGLLTSAKEFHFTIGVNPQPLYFCEGERALQAYRSRTPFVEVIFRFEDKVSEPEAMTAGLDQTGTCGLCRIARRSFKNTALAASRTRPHLSVLHVTIPGCTLLALFGMPANLTSSGRWTVEDLRATQYGWMCEVVPFLQLLSVARRRGRGTLWKGLLEAMEKLHHVEEGNILKSMERRRVELAKLRLLYSQGLRWSSLLGDDDPYHAKNTNDAHSVPDHDAQASNAPRRSWHDLFSIPPPVKRVFDEFPLVTYEANELPARAPKRRREHVLHVFTTTEAARLNRPSFNPGCLRWQAYLRFNAISFTTVPSTNHASPSGSLPFLLPAVSSSDPYAEPQEPVASNKLKKWIASQTPKEDRVPAPEDVRYEAYTSLIDNRVRKAWLYQLYLNAANTPLLHSLYIRPCTSNPLVQLALTHQLRRAAEIELTKSLGSAPIVESDLMLDAAEAFAALSALLGDEQWFFSQSRPGFFDAMVFAYAQLSLDEGLGWQANGLGDVLRGHENLVGFVERVGRMYF</sequence>
<dbReference type="PANTHER" id="PTHR12289">
    <property type="entry name" value="METAXIN RELATED"/>
    <property type="match status" value="1"/>
</dbReference>
<feature type="domain" description="Metaxin glutathione S-transferase" evidence="2">
    <location>
        <begin position="584"/>
        <end position="650"/>
    </location>
</feature>
<dbReference type="InterPro" id="IPR012336">
    <property type="entry name" value="Thioredoxin-like_fold"/>
</dbReference>
<dbReference type="Pfam" id="PF17171">
    <property type="entry name" value="GST_C_6"/>
    <property type="match status" value="1"/>
</dbReference>
<comment type="caution">
    <text evidence="4">The sequence shown here is derived from an EMBL/GenBank/DDBJ whole genome shotgun (WGS) entry which is preliminary data.</text>
</comment>
<feature type="compositionally biased region" description="Polar residues" evidence="1">
    <location>
        <begin position="1"/>
        <end position="14"/>
    </location>
</feature>
<dbReference type="InterPro" id="IPR050931">
    <property type="entry name" value="Mito_Protein_Transport_Metaxin"/>
</dbReference>
<dbReference type="GO" id="GO:0001401">
    <property type="term" value="C:SAM complex"/>
    <property type="evidence" value="ECO:0007669"/>
    <property type="project" value="TreeGrafter"/>
</dbReference>
<dbReference type="InterPro" id="IPR021211">
    <property type="entry name" value="SAM35"/>
</dbReference>
<accession>A0A4U0TKQ5</accession>
<dbReference type="PANTHER" id="PTHR12289:SF44">
    <property type="entry name" value="OUTER MEMBRANE PROTEIN (SAM35), PUTATIVE (AFU_ORTHOLOGUE AFUA_1G13180)-RELATED"/>
    <property type="match status" value="1"/>
</dbReference>
<evidence type="ECO:0008006" key="6">
    <source>
        <dbReference type="Google" id="ProtNLM"/>
    </source>
</evidence>
<evidence type="ECO:0000313" key="4">
    <source>
        <dbReference type="EMBL" id="TKA22483.1"/>
    </source>
</evidence>
<protein>
    <recommendedName>
        <fullName evidence="6">Mitochondrial outer membrane protein</fullName>
    </recommendedName>
</protein>
<dbReference type="Pfam" id="PF17172">
    <property type="entry name" value="GST_N_4"/>
    <property type="match status" value="1"/>
</dbReference>
<dbReference type="GO" id="GO:0007005">
    <property type="term" value="P:mitochondrion organization"/>
    <property type="evidence" value="ECO:0007669"/>
    <property type="project" value="TreeGrafter"/>
</dbReference>
<proteinExistence type="predicted"/>
<reference evidence="4 5" key="1">
    <citation type="submission" date="2017-03" db="EMBL/GenBank/DDBJ databases">
        <title>Genomes of endolithic fungi from Antarctica.</title>
        <authorList>
            <person name="Coleine C."/>
            <person name="Masonjones S."/>
            <person name="Stajich J.E."/>
        </authorList>
    </citation>
    <scope>NUCLEOTIDE SEQUENCE [LARGE SCALE GENOMIC DNA]</scope>
    <source>
        <strain evidence="4 5">CCFEE 6315</strain>
    </source>
</reference>
<dbReference type="EMBL" id="NAJL01000073">
    <property type="protein sequence ID" value="TKA22483.1"/>
    <property type="molecule type" value="Genomic_DNA"/>
</dbReference>